<dbReference type="AlphaFoldDB" id="A0AAN9R6C1"/>
<comment type="caution">
    <text evidence="1">The sequence shown here is derived from an EMBL/GenBank/DDBJ whole genome shotgun (WGS) entry which is preliminary data.</text>
</comment>
<sequence length="133" mass="15052">MLGKEKSAPCRIRRRVTGFEGQHIHHYVEPPFDIITTILKQKPYPAFTHLLAASLGLQTLILNDAQNLQLRPSIMVSQSVWMRNRECSEGSKCRIHTPVPVAECMGRLDECRGGSVGWLNWRSSLDIRTGEVI</sequence>
<name>A0AAN9R6C1_CANGL</name>
<protein>
    <submittedName>
        <fullName evidence="1">Uncharacterized protein</fullName>
    </submittedName>
</protein>
<keyword evidence="2" id="KW-1185">Reference proteome</keyword>
<accession>A0AAN9R6C1</accession>
<dbReference type="EMBL" id="JAYMYQ010000001">
    <property type="protein sequence ID" value="KAK7360696.1"/>
    <property type="molecule type" value="Genomic_DNA"/>
</dbReference>
<evidence type="ECO:0000313" key="1">
    <source>
        <dbReference type="EMBL" id="KAK7360696.1"/>
    </source>
</evidence>
<organism evidence="1 2">
    <name type="scientific">Canavalia gladiata</name>
    <name type="common">Sword bean</name>
    <name type="synonym">Dolichos gladiatus</name>
    <dbReference type="NCBI Taxonomy" id="3824"/>
    <lineage>
        <taxon>Eukaryota</taxon>
        <taxon>Viridiplantae</taxon>
        <taxon>Streptophyta</taxon>
        <taxon>Embryophyta</taxon>
        <taxon>Tracheophyta</taxon>
        <taxon>Spermatophyta</taxon>
        <taxon>Magnoliopsida</taxon>
        <taxon>eudicotyledons</taxon>
        <taxon>Gunneridae</taxon>
        <taxon>Pentapetalae</taxon>
        <taxon>rosids</taxon>
        <taxon>fabids</taxon>
        <taxon>Fabales</taxon>
        <taxon>Fabaceae</taxon>
        <taxon>Papilionoideae</taxon>
        <taxon>50 kb inversion clade</taxon>
        <taxon>NPAAA clade</taxon>
        <taxon>indigoferoid/millettioid clade</taxon>
        <taxon>Phaseoleae</taxon>
        <taxon>Canavalia</taxon>
    </lineage>
</organism>
<gene>
    <name evidence="1" type="ORF">VNO77_02705</name>
</gene>
<proteinExistence type="predicted"/>
<evidence type="ECO:0000313" key="2">
    <source>
        <dbReference type="Proteomes" id="UP001367508"/>
    </source>
</evidence>
<reference evidence="1 2" key="1">
    <citation type="submission" date="2024-01" db="EMBL/GenBank/DDBJ databases">
        <title>The genomes of 5 underutilized Papilionoideae crops provide insights into root nodulation and disease resistanc.</title>
        <authorList>
            <person name="Jiang F."/>
        </authorList>
    </citation>
    <scope>NUCLEOTIDE SEQUENCE [LARGE SCALE GENOMIC DNA]</scope>
    <source>
        <strain evidence="1">LVBAO_FW01</strain>
        <tissue evidence="1">Leaves</tissue>
    </source>
</reference>
<dbReference type="Proteomes" id="UP001367508">
    <property type="component" value="Unassembled WGS sequence"/>
</dbReference>